<reference evidence="6 7" key="1">
    <citation type="submission" date="2018-12" db="EMBL/GenBank/DDBJ databases">
        <authorList>
            <person name="Li F."/>
        </authorList>
    </citation>
    <scope>NUCLEOTIDE SEQUENCE [LARGE SCALE GENOMIC DNA]</scope>
    <source>
        <strain evidence="6 7">8H24J-4-2</strain>
    </source>
</reference>
<dbReference type="SUPFAM" id="SSF52540">
    <property type="entry name" value="P-loop containing nucleoside triphosphate hydrolases"/>
    <property type="match status" value="2"/>
</dbReference>
<dbReference type="InterPro" id="IPR027417">
    <property type="entry name" value="P-loop_NTPase"/>
</dbReference>
<comment type="caution">
    <text evidence="6">The sequence shown here is derived from an EMBL/GenBank/DDBJ whole genome shotgun (WGS) entry which is preliminary data.</text>
</comment>
<keyword evidence="4 6" id="KW-0067">ATP-binding</keyword>
<dbReference type="PANTHER" id="PTHR43776">
    <property type="entry name" value="TRANSPORT ATP-BINDING PROTEIN"/>
    <property type="match status" value="1"/>
</dbReference>
<dbReference type="GO" id="GO:0015833">
    <property type="term" value="P:peptide transport"/>
    <property type="evidence" value="ECO:0007669"/>
    <property type="project" value="InterPro"/>
</dbReference>
<protein>
    <submittedName>
        <fullName evidence="6">ABC transporter ATP-binding protein</fullName>
    </submittedName>
</protein>
<name>A0A444QCM2_9MICO</name>
<dbReference type="Proteomes" id="UP000288603">
    <property type="component" value="Unassembled WGS sequence"/>
</dbReference>
<dbReference type="InterPro" id="IPR017871">
    <property type="entry name" value="ABC_transporter-like_CS"/>
</dbReference>
<dbReference type="Pfam" id="PF00005">
    <property type="entry name" value="ABC_tran"/>
    <property type="match status" value="2"/>
</dbReference>
<dbReference type="PROSITE" id="PS00211">
    <property type="entry name" value="ABC_TRANSPORTER_1"/>
    <property type="match status" value="2"/>
</dbReference>
<evidence type="ECO:0000256" key="3">
    <source>
        <dbReference type="ARBA" id="ARBA00022741"/>
    </source>
</evidence>
<organism evidence="6 7">
    <name type="scientific">Labedella populi</name>
    <dbReference type="NCBI Taxonomy" id="2498850"/>
    <lineage>
        <taxon>Bacteria</taxon>
        <taxon>Bacillati</taxon>
        <taxon>Actinomycetota</taxon>
        <taxon>Actinomycetes</taxon>
        <taxon>Micrococcales</taxon>
        <taxon>Microbacteriaceae</taxon>
        <taxon>Labedella</taxon>
    </lineage>
</organism>
<dbReference type="GO" id="GO:0005524">
    <property type="term" value="F:ATP binding"/>
    <property type="evidence" value="ECO:0007669"/>
    <property type="project" value="UniProtKB-KW"/>
</dbReference>
<keyword evidence="7" id="KW-1185">Reference proteome</keyword>
<dbReference type="InterPro" id="IPR050319">
    <property type="entry name" value="ABC_transp_ATP-bind"/>
</dbReference>
<dbReference type="EMBL" id="RZNC01000002">
    <property type="protein sequence ID" value="RWZ64450.1"/>
    <property type="molecule type" value="Genomic_DNA"/>
</dbReference>
<dbReference type="Gene3D" id="3.40.50.300">
    <property type="entry name" value="P-loop containing nucleotide triphosphate hydrolases"/>
    <property type="match status" value="2"/>
</dbReference>
<evidence type="ECO:0000313" key="7">
    <source>
        <dbReference type="Proteomes" id="UP000288603"/>
    </source>
</evidence>
<dbReference type="PANTHER" id="PTHR43776:SF7">
    <property type="entry name" value="D,D-DIPEPTIDE TRANSPORT ATP-BINDING PROTEIN DDPF-RELATED"/>
    <property type="match status" value="1"/>
</dbReference>
<dbReference type="GO" id="GO:0055085">
    <property type="term" value="P:transmembrane transport"/>
    <property type="evidence" value="ECO:0007669"/>
    <property type="project" value="UniProtKB-ARBA"/>
</dbReference>
<evidence type="ECO:0000256" key="4">
    <source>
        <dbReference type="ARBA" id="ARBA00022840"/>
    </source>
</evidence>
<comment type="similarity">
    <text evidence="1">Belongs to the ABC transporter superfamily.</text>
</comment>
<accession>A0A444QCM2</accession>
<sequence length="588" mass="62335">MTSTDFAVDVRGLTVAAGATTLVDDVTFRIAPGEKVGLIGESGSGKSVTSTAVMGLLPDTLTTSGSVTVAGSDDNLLGRSDARLAKLRGSAMSMVFQEPMTALNPLMRVGRQVAEIMTIHGTASASEAGRRAVELLADVGLPNPAESAMAYPHQLSGGQRQRVMLAMALANDPALLVCDEPTTALDVTVQKQVLDLVLRSVTQRGTGLLFITHDLAVVASVCERVLVMNRGVVVEEGPIETVFTRPKHPYTRGLLAASDLTATDADGRLFTIATAAGYDPSRLSASEPGVDEQPAVLGVAAPAPDRPTTESAASPAPIVSVRGLTKTYVRSRSGLFGRAARVDALRGLDFDIHEGERFGIVGESGSGKSTLLRILSGLDQPTSGEVNVVGTSLRGAKEKDLGELRRALQIVFQDPMGSLDPRMSVGDIVAEPLLNPANLRSGLAASPAERRRLVAEMLDHVGLPATSVERFPHEFSGGQRQRISIARALVCRPRVLVADEPVSALDVSVRAQVLNLLADLVDEYGLTLVFVSHDLGVVRHLCDRVAVMRDGEIVETGPTKRLYESPTHDYTRQLVLATPTLQHTLEHA</sequence>
<proteinExistence type="inferred from homology"/>
<dbReference type="InterPro" id="IPR003439">
    <property type="entry name" value="ABC_transporter-like_ATP-bd"/>
</dbReference>
<evidence type="ECO:0000313" key="6">
    <source>
        <dbReference type="EMBL" id="RWZ64450.1"/>
    </source>
</evidence>
<dbReference type="GO" id="GO:0016887">
    <property type="term" value="F:ATP hydrolysis activity"/>
    <property type="evidence" value="ECO:0007669"/>
    <property type="project" value="InterPro"/>
</dbReference>
<dbReference type="InterPro" id="IPR013563">
    <property type="entry name" value="Oligopep_ABC_C"/>
</dbReference>
<dbReference type="AlphaFoldDB" id="A0A444QCM2"/>
<feature type="domain" description="ABC transporter" evidence="5">
    <location>
        <begin position="319"/>
        <end position="575"/>
    </location>
</feature>
<dbReference type="OrthoDB" id="3677453at2"/>
<dbReference type="FunFam" id="3.40.50.300:FF:000016">
    <property type="entry name" value="Oligopeptide ABC transporter ATP-binding component"/>
    <property type="match status" value="1"/>
</dbReference>
<dbReference type="NCBIfam" id="NF008453">
    <property type="entry name" value="PRK11308.1"/>
    <property type="match status" value="2"/>
</dbReference>
<dbReference type="CDD" id="cd03257">
    <property type="entry name" value="ABC_NikE_OppD_transporters"/>
    <property type="match status" value="2"/>
</dbReference>
<evidence type="ECO:0000256" key="2">
    <source>
        <dbReference type="ARBA" id="ARBA00022448"/>
    </source>
</evidence>
<gene>
    <name evidence="6" type="ORF">ELQ92_06705</name>
</gene>
<dbReference type="RefSeq" id="WP_128498230.1">
    <property type="nucleotide sequence ID" value="NZ_RZNC01000002.1"/>
</dbReference>
<feature type="domain" description="ABC transporter" evidence="5">
    <location>
        <begin position="8"/>
        <end position="255"/>
    </location>
</feature>
<dbReference type="SMART" id="SM00382">
    <property type="entry name" value="AAA"/>
    <property type="match status" value="2"/>
</dbReference>
<keyword evidence="2" id="KW-0813">Transport</keyword>
<dbReference type="Pfam" id="PF08352">
    <property type="entry name" value="oligo_HPY"/>
    <property type="match status" value="2"/>
</dbReference>
<evidence type="ECO:0000259" key="5">
    <source>
        <dbReference type="PROSITE" id="PS50893"/>
    </source>
</evidence>
<dbReference type="NCBIfam" id="NF007739">
    <property type="entry name" value="PRK10419.1"/>
    <property type="match status" value="2"/>
</dbReference>
<keyword evidence="3" id="KW-0547">Nucleotide-binding</keyword>
<evidence type="ECO:0000256" key="1">
    <source>
        <dbReference type="ARBA" id="ARBA00005417"/>
    </source>
</evidence>
<dbReference type="PROSITE" id="PS50893">
    <property type="entry name" value="ABC_TRANSPORTER_2"/>
    <property type="match status" value="2"/>
</dbReference>
<dbReference type="InterPro" id="IPR003593">
    <property type="entry name" value="AAA+_ATPase"/>
</dbReference>